<name>A0A0N0MGB2_9PROT</name>
<dbReference type="Proteomes" id="UP000031553">
    <property type="component" value="Unassembled WGS sequence"/>
</dbReference>
<dbReference type="AlphaFoldDB" id="A0A0N0MGB2"/>
<proteinExistence type="predicted"/>
<accession>A0A0N0MGB2</accession>
<sequence>MGEGFPDLGRNAFGIGRGRSFPGQDFQRLLRRLARDGDLVGILVGQVIKAEAAALHNLRGPGHRLGIAAEQPRHFRGRLEVAVRMALAREPGLVDGGVVADAGHHILQDTPVMGVEQHVIGHDRWHPRLMGQVRQFIQPHLVFGAAQQGERQIGPVGKGVFQLAQMQRAGIICRVRDHDDD</sequence>
<evidence type="ECO:0000313" key="1">
    <source>
        <dbReference type="EMBL" id="KPH87734.1"/>
    </source>
</evidence>
<reference evidence="1 2" key="1">
    <citation type="submission" date="2015-07" db="EMBL/GenBank/DDBJ databases">
        <title>Draft Genome Sequence of Komagataeibacter intermedius Strain AF2, Isolated from Kombucha Tea.</title>
        <authorList>
            <person name="Santos R.A."/>
            <person name="Berretta A.A."/>
            <person name="Barud H.S."/>
            <person name="Ribeiro S.J."/>
            <person name="Gonzalez-Garcia L.N."/>
            <person name="Zucchi T.D."/>
            <person name="Goldman G.H."/>
            <person name="Riano-Pachon D.M."/>
        </authorList>
    </citation>
    <scope>NUCLEOTIDE SEQUENCE [LARGE SCALE GENOMIC DNA]</scope>
    <source>
        <strain evidence="1 2">AF2</strain>
    </source>
</reference>
<evidence type="ECO:0000313" key="2">
    <source>
        <dbReference type="Proteomes" id="UP000031553"/>
    </source>
</evidence>
<gene>
    <name evidence="1" type="ORF">GLUCOINTEAF2_0204086</name>
</gene>
<protein>
    <submittedName>
        <fullName evidence="1">Uncharacterized protein</fullName>
    </submittedName>
</protein>
<organism evidence="1 2">
    <name type="scientific">Komagataeibacter intermedius AF2</name>
    <dbReference type="NCBI Taxonomy" id="1458464"/>
    <lineage>
        <taxon>Bacteria</taxon>
        <taxon>Pseudomonadati</taxon>
        <taxon>Pseudomonadota</taxon>
        <taxon>Alphaproteobacteria</taxon>
        <taxon>Acetobacterales</taxon>
        <taxon>Acetobacteraceae</taxon>
        <taxon>Komagataeibacter</taxon>
    </lineage>
</organism>
<comment type="caution">
    <text evidence="1">The sequence shown here is derived from an EMBL/GenBank/DDBJ whole genome shotgun (WGS) entry which is preliminary data.</text>
</comment>
<dbReference type="EMBL" id="JUFX02000108">
    <property type="protein sequence ID" value="KPH87734.1"/>
    <property type="molecule type" value="Genomic_DNA"/>
</dbReference>